<keyword evidence="6 7" id="KW-0472">Membrane</keyword>
<dbReference type="Proteomes" id="UP001549047">
    <property type="component" value="Unassembled WGS sequence"/>
</dbReference>
<keyword evidence="2 7" id="KW-0813">Transport</keyword>
<keyword evidence="4 7" id="KW-0812">Transmembrane</keyword>
<dbReference type="InterPro" id="IPR035906">
    <property type="entry name" value="MetI-like_sf"/>
</dbReference>
<evidence type="ECO:0000256" key="1">
    <source>
        <dbReference type="ARBA" id="ARBA00004651"/>
    </source>
</evidence>
<feature type="transmembrane region" description="Helical" evidence="7">
    <location>
        <begin position="166"/>
        <end position="188"/>
    </location>
</feature>
<keyword evidence="3" id="KW-1003">Cell membrane</keyword>
<feature type="domain" description="ABC transmembrane type-1" evidence="8">
    <location>
        <begin position="72"/>
        <end position="335"/>
    </location>
</feature>
<feature type="transmembrane region" description="Helical" evidence="7">
    <location>
        <begin position="140"/>
        <end position="159"/>
    </location>
</feature>
<feature type="transmembrane region" description="Helical" evidence="7">
    <location>
        <begin position="12"/>
        <end position="36"/>
    </location>
</feature>
<evidence type="ECO:0000313" key="10">
    <source>
        <dbReference type="Proteomes" id="UP001549047"/>
    </source>
</evidence>
<feature type="transmembrane region" description="Helical" evidence="7">
    <location>
        <begin position="257"/>
        <end position="282"/>
    </location>
</feature>
<feature type="transmembrane region" description="Helical" evidence="7">
    <location>
        <begin position="76"/>
        <end position="100"/>
    </location>
</feature>
<dbReference type="Pfam" id="PF00528">
    <property type="entry name" value="BPD_transp_1"/>
    <property type="match status" value="1"/>
</dbReference>
<evidence type="ECO:0000259" key="8">
    <source>
        <dbReference type="PROSITE" id="PS50928"/>
    </source>
</evidence>
<dbReference type="EMBL" id="JBEPMB010000008">
    <property type="protein sequence ID" value="MET3615578.1"/>
    <property type="molecule type" value="Genomic_DNA"/>
</dbReference>
<name>A0ABV2J4D2_9HYPH</name>
<keyword evidence="5 7" id="KW-1133">Transmembrane helix</keyword>
<feature type="transmembrane region" description="Helical" evidence="7">
    <location>
        <begin position="112"/>
        <end position="134"/>
    </location>
</feature>
<sequence length="349" mass="38776">MARRISNRRKWTIAILAWSIGLLMFFPILWTALAAFKSEADAYAMPQTMFRTPWILDNFAEVQSRSDVVAYLRNTVIIAGLSTVLGLAFAIPAAWSMAFAAKGETSSRLNGITWAGIVFGVIAVAFAILYAQGWVVTSPWLGIGLLLFVCIPPSIWVWTRNTKDSLLWILSTKMMPPAGALIPIFLIFGRNGLVFKDWGNGLDLSDYNIFDSFWGMVPLMMLLNLPIMIWMLYTYFKEIPGEILEAARMDGANLWNELVLVLTPMAVPGIASTALLSVILAWNEAFWTLNLTTKFAAPVAFLISEYSNPQGQFWAKLSAASIMAITPILVIGWFSQRQLVRGLTFGAVK</sequence>
<dbReference type="PANTHER" id="PTHR32243:SF18">
    <property type="entry name" value="INNER MEMBRANE ABC TRANSPORTER PERMEASE PROTEIN YCJP"/>
    <property type="match status" value="1"/>
</dbReference>
<evidence type="ECO:0000256" key="7">
    <source>
        <dbReference type="RuleBase" id="RU363032"/>
    </source>
</evidence>
<evidence type="ECO:0000256" key="6">
    <source>
        <dbReference type="ARBA" id="ARBA00023136"/>
    </source>
</evidence>
<feature type="transmembrane region" description="Helical" evidence="7">
    <location>
        <begin position="213"/>
        <end position="236"/>
    </location>
</feature>
<evidence type="ECO:0000256" key="4">
    <source>
        <dbReference type="ARBA" id="ARBA00022692"/>
    </source>
</evidence>
<comment type="subcellular location">
    <subcellularLocation>
        <location evidence="1 7">Cell membrane</location>
        <topology evidence="1 7">Multi-pass membrane protein</topology>
    </subcellularLocation>
</comment>
<organism evidence="9 10">
    <name type="scientific">Rhizobium aquaticum</name>
    <dbReference type="NCBI Taxonomy" id="1549636"/>
    <lineage>
        <taxon>Bacteria</taxon>
        <taxon>Pseudomonadati</taxon>
        <taxon>Pseudomonadota</taxon>
        <taxon>Alphaproteobacteria</taxon>
        <taxon>Hyphomicrobiales</taxon>
        <taxon>Rhizobiaceae</taxon>
        <taxon>Rhizobium/Agrobacterium group</taxon>
        <taxon>Rhizobium</taxon>
    </lineage>
</organism>
<dbReference type="InterPro" id="IPR000515">
    <property type="entry name" value="MetI-like"/>
</dbReference>
<dbReference type="PROSITE" id="PS50928">
    <property type="entry name" value="ABC_TM1"/>
    <property type="match status" value="1"/>
</dbReference>
<evidence type="ECO:0000256" key="5">
    <source>
        <dbReference type="ARBA" id="ARBA00022989"/>
    </source>
</evidence>
<reference evidence="9 10" key="1">
    <citation type="submission" date="2024-06" db="EMBL/GenBank/DDBJ databases">
        <title>Genomic Encyclopedia of Type Strains, Phase IV (KMG-IV): sequencing the most valuable type-strain genomes for metagenomic binning, comparative biology and taxonomic classification.</title>
        <authorList>
            <person name="Goeker M."/>
        </authorList>
    </citation>
    <scope>NUCLEOTIDE SEQUENCE [LARGE SCALE GENOMIC DNA]</scope>
    <source>
        <strain evidence="9 10">DSM 29780</strain>
    </source>
</reference>
<feature type="transmembrane region" description="Helical" evidence="7">
    <location>
        <begin position="313"/>
        <end position="334"/>
    </location>
</feature>
<dbReference type="CDD" id="cd06261">
    <property type="entry name" value="TM_PBP2"/>
    <property type="match status" value="1"/>
</dbReference>
<proteinExistence type="inferred from homology"/>
<comment type="caution">
    <text evidence="9">The sequence shown here is derived from an EMBL/GenBank/DDBJ whole genome shotgun (WGS) entry which is preliminary data.</text>
</comment>
<accession>A0ABV2J4D2</accession>
<gene>
    <name evidence="9" type="ORF">ABID16_003925</name>
</gene>
<dbReference type="RefSeq" id="WP_354558045.1">
    <property type="nucleotide sequence ID" value="NZ_JBEPMB010000008.1"/>
</dbReference>
<evidence type="ECO:0000313" key="9">
    <source>
        <dbReference type="EMBL" id="MET3615578.1"/>
    </source>
</evidence>
<comment type="similarity">
    <text evidence="7">Belongs to the binding-protein-dependent transport system permease family.</text>
</comment>
<evidence type="ECO:0000256" key="3">
    <source>
        <dbReference type="ARBA" id="ARBA00022475"/>
    </source>
</evidence>
<dbReference type="SUPFAM" id="SSF161098">
    <property type="entry name" value="MetI-like"/>
    <property type="match status" value="2"/>
</dbReference>
<protein>
    <submittedName>
        <fullName evidence="9">Sorbitol/mannitol transport system permease protein</fullName>
    </submittedName>
</protein>
<evidence type="ECO:0000256" key="2">
    <source>
        <dbReference type="ARBA" id="ARBA00022448"/>
    </source>
</evidence>
<dbReference type="InterPro" id="IPR050901">
    <property type="entry name" value="BP-dep_ABC_trans_perm"/>
</dbReference>
<dbReference type="PANTHER" id="PTHR32243">
    <property type="entry name" value="MALTOSE TRANSPORT SYSTEM PERMEASE-RELATED"/>
    <property type="match status" value="1"/>
</dbReference>
<keyword evidence="10" id="KW-1185">Reference proteome</keyword>
<dbReference type="Gene3D" id="1.10.3720.10">
    <property type="entry name" value="MetI-like"/>
    <property type="match status" value="2"/>
</dbReference>